<dbReference type="WBParaSite" id="GPUH_0002106001-mRNA-1">
    <property type="protein sequence ID" value="GPUH_0002106001-mRNA-1"/>
    <property type="gene ID" value="GPUH_0002106001"/>
</dbReference>
<dbReference type="Proteomes" id="UP000271098">
    <property type="component" value="Unassembled WGS sequence"/>
</dbReference>
<dbReference type="OrthoDB" id="10253408at2759"/>
<dbReference type="SUPFAM" id="SSF54001">
    <property type="entry name" value="Cysteine proteinases"/>
    <property type="match status" value="1"/>
</dbReference>
<name>A0A183EJ94_9BILA</name>
<protein>
    <submittedName>
        <fullName evidence="4">Pept_C1 domain-containing protein</fullName>
    </submittedName>
</protein>
<dbReference type="EMBL" id="UYRT01091686">
    <property type="protein sequence ID" value="VDN37358.1"/>
    <property type="molecule type" value="Genomic_DNA"/>
</dbReference>
<dbReference type="Gene3D" id="3.90.70.10">
    <property type="entry name" value="Cysteine proteinases"/>
    <property type="match status" value="1"/>
</dbReference>
<gene>
    <name evidence="2" type="ORF">GPUH_LOCUS21035</name>
</gene>
<keyword evidence="3" id="KW-1185">Reference proteome</keyword>
<dbReference type="InterPro" id="IPR038765">
    <property type="entry name" value="Papain-like_cys_pep_sf"/>
</dbReference>
<evidence type="ECO:0000313" key="3">
    <source>
        <dbReference type="Proteomes" id="UP000271098"/>
    </source>
</evidence>
<sequence length="92" mass="10227">MTHALQYYKGGQVYRPTQAECASNVGGHAWLIAGLDYEGENPYYIIKNSFGASAMTLTNNFVTYRWGEQGYVRFGAGQNLCDSEVRSYGAQL</sequence>
<dbReference type="InterPro" id="IPR000668">
    <property type="entry name" value="Peptidase_C1A_C"/>
</dbReference>
<dbReference type="GO" id="GO:0006508">
    <property type="term" value="P:proteolysis"/>
    <property type="evidence" value="ECO:0007669"/>
    <property type="project" value="InterPro"/>
</dbReference>
<dbReference type="AlphaFoldDB" id="A0A183EJ94"/>
<proteinExistence type="predicted"/>
<dbReference type="GO" id="GO:0008234">
    <property type="term" value="F:cysteine-type peptidase activity"/>
    <property type="evidence" value="ECO:0007669"/>
    <property type="project" value="InterPro"/>
</dbReference>
<evidence type="ECO:0000313" key="2">
    <source>
        <dbReference type="EMBL" id="VDN37358.1"/>
    </source>
</evidence>
<evidence type="ECO:0000259" key="1">
    <source>
        <dbReference type="Pfam" id="PF00112"/>
    </source>
</evidence>
<reference evidence="4" key="1">
    <citation type="submission" date="2016-06" db="UniProtKB">
        <authorList>
            <consortium name="WormBaseParasite"/>
        </authorList>
    </citation>
    <scope>IDENTIFICATION</scope>
</reference>
<reference evidence="2 3" key="2">
    <citation type="submission" date="2018-11" db="EMBL/GenBank/DDBJ databases">
        <authorList>
            <consortium name="Pathogen Informatics"/>
        </authorList>
    </citation>
    <scope>NUCLEOTIDE SEQUENCE [LARGE SCALE GENOMIC DNA]</scope>
</reference>
<evidence type="ECO:0000313" key="4">
    <source>
        <dbReference type="WBParaSite" id="GPUH_0002106001-mRNA-1"/>
    </source>
</evidence>
<accession>A0A183EJ94</accession>
<dbReference type="Pfam" id="PF00112">
    <property type="entry name" value="Peptidase_C1"/>
    <property type="match status" value="1"/>
</dbReference>
<feature type="domain" description="Peptidase C1A papain C-terminal" evidence="1">
    <location>
        <begin position="4"/>
        <end position="84"/>
    </location>
</feature>
<organism evidence="4">
    <name type="scientific">Gongylonema pulchrum</name>
    <dbReference type="NCBI Taxonomy" id="637853"/>
    <lineage>
        <taxon>Eukaryota</taxon>
        <taxon>Metazoa</taxon>
        <taxon>Ecdysozoa</taxon>
        <taxon>Nematoda</taxon>
        <taxon>Chromadorea</taxon>
        <taxon>Rhabditida</taxon>
        <taxon>Spirurina</taxon>
        <taxon>Spiruromorpha</taxon>
        <taxon>Spiruroidea</taxon>
        <taxon>Gongylonematidae</taxon>
        <taxon>Gongylonema</taxon>
    </lineage>
</organism>